<reference evidence="4" key="2">
    <citation type="submission" date="2020-04" db="EMBL/GenBank/DDBJ databases">
        <authorList>
            <consortium name="NCBI Genome Project"/>
        </authorList>
    </citation>
    <scope>NUCLEOTIDE SEQUENCE</scope>
    <source>
        <strain evidence="4">CBS 781.70</strain>
    </source>
</reference>
<evidence type="ECO:0000313" key="4">
    <source>
        <dbReference type="RefSeq" id="XP_033535109.1"/>
    </source>
</evidence>
<dbReference type="RefSeq" id="XP_033535109.1">
    <property type="nucleotide sequence ID" value="XM_033681828.1"/>
</dbReference>
<evidence type="ECO:0000256" key="1">
    <source>
        <dbReference type="SAM" id="MobiDB-lite"/>
    </source>
</evidence>
<feature type="region of interest" description="Disordered" evidence="1">
    <location>
        <begin position="1"/>
        <end position="42"/>
    </location>
</feature>
<dbReference type="AlphaFoldDB" id="A0A6G1G620"/>
<evidence type="ECO:0000313" key="3">
    <source>
        <dbReference type="Proteomes" id="UP000504638"/>
    </source>
</evidence>
<dbReference type="EMBL" id="ML975155">
    <property type="protein sequence ID" value="KAF1813478.1"/>
    <property type="molecule type" value="Genomic_DNA"/>
</dbReference>
<dbReference type="GeneID" id="54422398"/>
<reference evidence="4" key="3">
    <citation type="submission" date="2025-04" db="UniProtKB">
        <authorList>
            <consortium name="RefSeq"/>
        </authorList>
    </citation>
    <scope>IDENTIFICATION</scope>
    <source>
        <strain evidence="4">CBS 781.70</strain>
    </source>
</reference>
<proteinExistence type="predicted"/>
<sequence length="164" mass="18714">MTNSKRKPSGSDKGELDKGKKRVKNTKAGKEDVETGESFHLAQESQGPFIVRQRPALSGVATEILQETMRHVRQPQMDLVIQPTPPGFTFRLEDDYGSPTGVRNRRALHWIDPSITQTWPSYPPEDTWFEERVRPSVVPPLQGRYGDRIHLQDVSWELLPEGRV</sequence>
<name>A0A6G1G620_9PEZI</name>
<feature type="compositionally biased region" description="Basic and acidic residues" evidence="1">
    <location>
        <begin position="9"/>
        <end position="18"/>
    </location>
</feature>
<dbReference type="Proteomes" id="UP000504638">
    <property type="component" value="Unplaced"/>
</dbReference>
<organism evidence="2">
    <name type="scientific">Eremomyces bilateralis CBS 781.70</name>
    <dbReference type="NCBI Taxonomy" id="1392243"/>
    <lineage>
        <taxon>Eukaryota</taxon>
        <taxon>Fungi</taxon>
        <taxon>Dikarya</taxon>
        <taxon>Ascomycota</taxon>
        <taxon>Pezizomycotina</taxon>
        <taxon>Dothideomycetes</taxon>
        <taxon>Dothideomycetes incertae sedis</taxon>
        <taxon>Eremomycetales</taxon>
        <taxon>Eremomycetaceae</taxon>
        <taxon>Eremomyces</taxon>
    </lineage>
</organism>
<evidence type="ECO:0000313" key="2">
    <source>
        <dbReference type="EMBL" id="KAF1813478.1"/>
    </source>
</evidence>
<reference evidence="2 4" key="1">
    <citation type="submission" date="2020-01" db="EMBL/GenBank/DDBJ databases">
        <authorList>
            <consortium name="DOE Joint Genome Institute"/>
            <person name="Haridas S."/>
            <person name="Albert R."/>
            <person name="Binder M."/>
            <person name="Bloem J."/>
            <person name="Labutti K."/>
            <person name="Salamov A."/>
            <person name="Andreopoulos B."/>
            <person name="Baker S.E."/>
            <person name="Barry K."/>
            <person name="Bills G."/>
            <person name="Bluhm B.H."/>
            <person name="Cannon C."/>
            <person name="Castanera R."/>
            <person name="Culley D.E."/>
            <person name="Daum C."/>
            <person name="Ezra D."/>
            <person name="Gonzalez J.B."/>
            <person name="Henrissat B."/>
            <person name="Kuo A."/>
            <person name="Liang C."/>
            <person name="Lipzen A."/>
            <person name="Lutzoni F."/>
            <person name="Magnuson J."/>
            <person name="Mondo S."/>
            <person name="Nolan M."/>
            <person name="Ohm R."/>
            <person name="Pangilinan J."/>
            <person name="Park H.-J."/>
            <person name="Ramirez L."/>
            <person name="Alfaro M."/>
            <person name="Sun H."/>
            <person name="Tritt A."/>
            <person name="Yoshinaga Y."/>
            <person name="Zwiers L.-H."/>
            <person name="Turgeon B.G."/>
            <person name="Goodwin S.B."/>
            <person name="Spatafora J.W."/>
            <person name="Crous P.W."/>
            <person name="Grigoriev I.V."/>
        </authorList>
    </citation>
    <scope>NUCLEOTIDE SEQUENCE</scope>
    <source>
        <strain evidence="2 4">CBS 781.70</strain>
    </source>
</reference>
<accession>A0A6G1G620</accession>
<gene>
    <name evidence="2 4" type="ORF">P152DRAFT_481560</name>
</gene>
<keyword evidence="3" id="KW-1185">Reference proteome</keyword>
<protein>
    <submittedName>
        <fullName evidence="2 4">Uncharacterized protein</fullName>
    </submittedName>
</protein>